<organism evidence="2 3">
    <name type="scientific">Phycicoccus elongatus Lp2</name>
    <dbReference type="NCBI Taxonomy" id="1193181"/>
    <lineage>
        <taxon>Bacteria</taxon>
        <taxon>Bacillati</taxon>
        <taxon>Actinomycetota</taxon>
        <taxon>Actinomycetes</taxon>
        <taxon>Micrococcales</taxon>
        <taxon>Intrasporangiaceae</taxon>
        <taxon>Phycicoccus</taxon>
    </lineage>
</organism>
<gene>
    <name evidence="2" type="ORF">BN10_690016</name>
</gene>
<feature type="domain" description="Bacterial bifunctional deaminase-reductase C-terminal" evidence="1">
    <location>
        <begin position="4"/>
        <end position="179"/>
    </location>
</feature>
<dbReference type="Gene3D" id="3.40.430.10">
    <property type="entry name" value="Dihydrofolate Reductase, subunit A"/>
    <property type="match status" value="1"/>
</dbReference>
<dbReference type="EMBL" id="CAIZ01000140">
    <property type="protein sequence ID" value="CCH70882.1"/>
    <property type="molecule type" value="Genomic_DNA"/>
</dbReference>
<dbReference type="OrthoDB" id="7949219at2"/>
<accession>N0E1W5</accession>
<dbReference type="eggNOG" id="COG0262">
    <property type="taxonomic scope" value="Bacteria"/>
</dbReference>
<reference evidence="2 3" key="1">
    <citation type="journal article" date="2013" name="ISME J.">
        <title>A metabolic model for members of the genus Tetrasphaera involved in enhanced biological phosphorus removal.</title>
        <authorList>
            <person name="Kristiansen R."/>
            <person name="Nguyen H.T.T."/>
            <person name="Saunders A.M."/>
            <person name="Nielsen J.L."/>
            <person name="Wimmer R."/>
            <person name="Le V.Q."/>
            <person name="McIlroy S.J."/>
            <person name="Petrovski S."/>
            <person name="Seviour R.J."/>
            <person name="Calteau A."/>
            <person name="Nielsen K.L."/>
            <person name="Nielsen P.H."/>
        </authorList>
    </citation>
    <scope>NUCLEOTIDE SEQUENCE [LARGE SCALE GENOMIC DNA]</scope>
    <source>
        <strain evidence="2 3">Lp2</strain>
    </source>
</reference>
<dbReference type="GO" id="GO:0009231">
    <property type="term" value="P:riboflavin biosynthetic process"/>
    <property type="evidence" value="ECO:0007669"/>
    <property type="project" value="InterPro"/>
</dbReference>
<dbReference type="InterPro" id="IPR002734">
    <property type="entry name" value="RibDG_C"/>
</dbReference>
<protein>
    <submittedName>
        <fullName evidence="2">Bifunctional deaminase-reductase domain protein</fullName>
    </submittedName>
</protein>
<name>N0E1W5_9MICO</name>
<dbReference type="Proteomes" id="UP000013167">
    <property type="component" value="Unassembled WGS sequence"/>
</dbReference>
<evidence type="ECO:0000259" key="1">
    <source>
        <dbReference type="Pfam" id="PF01872"/>
    </source>
</evidence>
<dbReference type="STRING" id="1193181.BN10_690016"/>
<keyword evidence="3" id="KW-1185">Reference proteome</keyword>
<dbReference type="InterPro" id="IPR024072">
    <property type="entry name" value="DHFR-like_dom_sf"/>
</dbReference>
<dbReference type="HOGENOM" id="CLU_043966_1_3_11"/>
<dbReference type="GO" id="GO:0008703">
    <property type="term" value="F:5-amino-6-(5-phosphoribosylamino)uracil reductase activity"/>
    <property type="evidence" value="ECO:0007669"/>
    <property type="project" value="InterPro"/>
</dbReference>
<dbReference type="Pfam" id="PF01872">
    <property type="entry name" value="RibD_C"/>
    <property type="match status" value="1"/>
</dbReference>
<dbReference type="SUPFAM" id="SSF53597">
    <property type="entry name" value="Dihydrofolate reductase-like"/>
    <property type="match status" value="1"/>
</dbReference>
<sequence length="190" mass="20773">MRSLLYSINVTLDGCVDHAGSGVIPDQELHERSAETIAAADALIFGRITYQMMEEAWRPVAAGEPADWVEDWMRPFARTIDGAKKYVVTQTLDRVDWNAEIIRPADLEATVRKLKAQPGGRLHTGGVRLPLTLVQLGLVDEFEFVVHPAVTGRGPRLLDGLPAPLPLTLMGRTDYASGAVALRYAARISA</sequence>
<dbReference type="AlphaFoldDB" id="N0E1W5"/>
<dbReference type="RefSeq" id="WP_010850725.1">
    <property type="nucleotide sequence ID" value="NZ_HF570956.1"/>
</dbReference>
<comment type="caution">
    <text evidence="2">The sequence shown here is derived from an EMBL/GenBank/DDBJ whole genome shotgun (WGS) entry which is preliminary data.</text>
</comment>
<evidence type="ECO:0000313" key="2">
    <source>
        <dbReference type="EMBL" id="CCH70882.1"/>
    </source>
</evidence>
<proteinExistence type="predicted"/>
<evidence type="ECO:0000313" key="3">
    <source>
        <dbReference type="Proteomes" id="UP000013167"/>
    </source>
</evidence>